<dbReference type="GeneID" id="41330472"/>
<evidence type="ECO:0000313" key="2">
    <source>
        <dbReference type="Proteomes" id="UP000321408"/>
    </source>
</evidence>
<accession>A0A5B9DBU0</accession>
<name>A0A5B9DBU0_9ARCH</name>
<dbReference type="KEGG" id="psyt:DSAG12_02488"/>
<reference evidence="1 2" key="1">
    <citation type="journal article" date="2020" name="Nature">
        <title>Isolation of an archaeon at the prokaryote-eukaryote interface.</title>
        <authorList>
            <person name="Imachi H."/>
            <person name="Nobu M.K."/>
            <person name="Nakahara N."/>
            <person name="Morono Y."/>
            <person name="Ogawara M."/>
            <person name="Takaki Y."/>
            <person name="Takano Y."/>
            <person name="Uematsu K."/>
            <person name="Ikuta T."/>
            <person name="Ito M."/>
            <person name="Matsui Y."/>
            <person name="Miyazaki M."/>
            <person name="Murata K."/>
            <person name="Saito Y."/>
            <person name="Sakai S."/>
            <person name="Song C."/>
            <person name="Tasumi E."/>
            <person name="Yamanaka Y."/>
            <person name="Yamaguchi T."/>
            <person name="Kamagata Y."/>
            <person name="Tamaki H."/>
            <person name="Takai K."/>
        </authorList>
    </citation>
    <scope>NUCLEOTIDE SEQUENCE [LARGE SCALE GENOMIC DNA]</scope>
    <source>
        <strain evidence="1 2">MK-D1</strain>
    </source>
</reference>
<sequence>MEPSPYVIIDNNHNVKRFGEYSGGILTKLNGSTNSLIFSEKLALSEDLYVCNGLHVWFENGIIHSKEKESVITDFSEIDYCIQLEPDLIKDFDSARFSAHYPHIVRFLHTACLYLDTESFKIDHLEFVSGEILNRPVGIGHDNGIILGDRLVIDDRRLIFYDCILIGREENQMLKQSYEHFLTIPLKFLSSLILLGNENF</sequence>
<dbReference type="Proteomes" id="UP000321408">
    <property type="component" value="Chromosome"/>
</dbReference>
<gene>
    <name evidence="1" type="ORF">DSAG12_02488</name>
</gene>
<dbReference type="EMBL" id="CP042905">
    <property type="protein sequence ID" value="QEE16658.1"/>
    <property type="molecule type" value="Genomic_DNA"/>
</dbReference>
<evidence type="ECO:0000313" key="1">
    <source>
        <dbReference type="EMBL" id="QEE16658.1"/>
    </source>
</evidence>
<proteinExistence type="predicted"/>
<dbReference type="AlphaFoldDB" id="A0A5B9DBU0"/>
<protein>
    <submittedName>
        <fullName evidence="1">Uncharacterized protein</fullName>
    </submittedName>
</protein>
<organism evidence="1 2">
    <name type="scientific">Promethearchaeum syntrophicum</name>
    <dbReference type="NCBI Taxonomy" id="2594042"/>
    <lineage>
        <taxon>Archaea</taxon>
        <taxon>Promethearchaeati</taxon>
        <taxon>Promethearchaeota</taxon>
        <taxon>Promethearchaeia</taxon>
        <taxon>Promethearchaeales</taxon>
        <taxon>Promethearchaeaceae</taxon>
        <taxon>Promethearchaeum</taxon>
    </lineage>
</organism>
<dbReference type="RefSeq" id="WP_147663570.1">
    <property type="nucleotide sequence ID" value="NZ_CP042905.2"/>
</dbReference>
<keyword evidence="2" id="KW-1185">Reference proteome</keyword>
<reference evidence="1 2" key="2">
    <citation type="journal article" date="2024" name="Int. J. Syst. Evol. Microbiol.">
        <title>Promethearchaeum syntrophicum gen. nov., sp. nov., an anaerobic, obligately syntrophic archaeon, the first isolate of the lineage 'Asgard' archaea, and proposal of the new archaeal phylum Promethearchaeota phyl. nov. and kingdom Promethearchaeati regn. nov.</title>
        <authorList>
            <person name="Imachi H."/>
            <person name="Nobu M.K."/>
            <person name="Kato S."/>
            <person name="Takaki Y."/>
            <person name="Miyazaki M."/>
            <person name="Miyata M."/>
            <person name="Ogawara M."/>
            <person name="Saito Y."/>
            <person name="Sakai S."/>
            <person name="Tahara Y.O."/>
            <person name="Takano Y."/>
            <person name="Tasumi E."/>
            <person name="Uematsu K."/>
            <person name="Yoshimura T."/>
            <person name="Itoh T."/>
            <person name="Ohkuma M."/>
            <person name="Takai K."/>
        </authorList>
    </citation>
    <scope>NUCLEOTIDE SEQUENCE [LARGE SCALE GENOMIC DNA]</scope>
    <source>
        <strain evidence="1 2">MK-D1</strain>
    </source>
</reference>